<name>A0A919CT71_9ACTN</name>
<dbReference type="EMBL" id="BMVF01000002">
    <property type="protein sequence ID" value="GHD84944.1"/>
    <property type="molecule type" value="Genomic_DNA"/>
</dbReference>
<accession>A0A919CT71</accession>
<reference evidence="1" key="2">
    <citation type="submission" date="2020-09" db="EMBL/GenBank/DDBJ databases">
        <authorList>
            <person name="Sun Q."/>
            <person name="Ohkuma M."/>
        </authorList>
    </citation>
    <scope>NUCLEOTIDE SEQUENCE</scope>
    <source>
        <strain evidence="1">JCM 4654</strain>
    </source>
</reference>
<protein>
    <submittedName>
        <fullName evidence="1">Uncharacterized protein</fullName>
    </submittedName>
</protein>
<sequence>MLREGRPPGEFFYGVLAHSHSWNQRSNPAYRVYQALWDYGEEFTKRPGQCIDALCIADLGAWLANMTVMQGEVELCHMGPLESLVKSFTPKEAHESSNTSPAPEPITRTIAHLLERMGDNQNGMDRVAGYLRKIGSIGTHVGAAKVFEGLSTKEIPSYAIDITDLMDSTETVD</sequence>
<reference evidence="1" key="1">
    <citation type="journal article" date="2014" name="Int. J. Syst. Evol. Microbiol.">
        <title>Complete genome sequence of Corynebacterium casei LMG S-19264T (=DSM 44701T), isolated from a smear-ripened cheese.</title>
        <authorList>
            <consortium name="US DOE Joint Genome Institute (JGI-PGF)"/>
            <person name="Walter F."/>
            <person name="Albersmeier A."/>
            <person name="Kalinowski J."/>
            <person name="Ruckert C."/>
        </authorList>
    </citation>
    <scope>NUCLEOTIDE SEQUENCE</scope>
    <source>
        <strain evidence="1">JCM 4654</strain>
    </source>
</reference>
<keyword evidence="2" id="KW-1185">Reference proteome</keyword>
<dbReference type="Proteomes" id="UP000608955">
    <property type="component" value="Unassembled WGS sequence"/>
</dbReference>
<proteinExistence type="predicted"/>
<comment type="caution">
    <text evidence="1">The sequence shown here is derived from an EMBL/GenBank/DDBJ whole genome shotgun (WGS) entry which is preliminary data.</text>
</comment>
<evidence type="ECO:0000313" key="2">
    <source>
        <dbReference type="Proteomes" id="UP000608955"/>
    </source>
</evidence>
<gene>
    <name evidence="1" type="ORF">GCM10010508_06730</name>
</gene>
<dbReference type="AlphaFoldDB" id="A0A919CT71"/>
<evidence type="ECO:0000313" key="1">
    <source>
        <dbReference type="EMBL" id="GHD84944.1"/>
    </source>
</evidence>
<organism evidence="1 2">
    <name type="scientific">Streptomyces naganishii JCM 4654</name>
    <dbReference type="NCBI Taxonomy" id="1306179"/>
    <lineage>
        <taxon>Bacteria</taxon>
        <taxon>Bacillati</taxon>
        <taxon>Actinomycetota</taxon>
        <taxon>Actinomycetes</taxon>
        <taxon>Kitasatosporales</taxon>
        <taxon>Streptomycetaceae</taxon>
        <taxon>Streptomyces</taxon>
    </lineage>
</organism>